<proteinExistence type="inferred from homology"/>
<evidence type="ECO:0000256" key="5">
    <source>
        <dbReference type="ARBA" id="ARBA00022552"/>
    </source>
</evidence>
<evidence type="ECO:0000256" key="6">
    <source>
        <dbReference type="ARBA" id="ARBA00022694"/>
    </source>
</evidence>
<comment type="subunit">
    <text evidence="9">Component of nuclear RNase P and RNase MRP complexes. RNase P consists of a catalytic RNA moiety and 10 different protein chains; POP1, POP4, POP5, POP7, RPP14, RPP21, RPP25, RPP30, RPP38 and RPP40. Within the RNase P complex, POP1, POP7 and RPP25 form the 'finger' subcomplex, POP5, RPP14, RPP40 and homodimeric RPP30 form the 'palm' subcomplex, and RPP21, POP4 and RPP38 form the 'wrist' subcomplex. All subunits of the RNase P complex interact with the catalytic RNA. Several subunits of RNase P are also part of the RNase MRP complex. RNase MRP consists of a catalytic RNA moiety and about 8 protein subunits; POP1, POP7, RPP25, RPP30, RPP38, RPP40 and possibly also POP4 and POP5. Interacts with SMN1. POP7 forms a heterodimer with RPP25 that binds to the P3 stem loop of the catalytic RNA.</text>
</comment>
<evidence type="ECO:0000256" key="9">
    <source>
        <dbReference type="ARBA" id="ARBA00064615"/>
    </source>
</evidence>
<evidence type="ECO:0000256" key="4">
    <source>
        <dbReference type="ARBA" id="ARBA00022490"/>
    </source>
</evidence>
<dbReference type="GO" id="GO:0003676">
    <property type="term" value="F:nucleic acid binding"/>
    <property type="evidence" value="ECO:0007669"/>
    <property type="project" value="InterPro"/>
</dbReference>
<keyword evidence="6" id="KW-0819">tRNA processing</keyword>
<evidence type="ECO:0000256" key="1">
    <source>
        <dbReference type="ARBA" id="ARBA00004463"/>
    </source>
</evidence>
<keyword evidence="4" id="KW-0963">Cytoplasm</keyword>
<dbReference type="GO" id="GO:0005655">
    <property type="term" value="C:nucleolar ribonuclease P complex"/>
    <property type="evidence" value="ECO:0007669"/>
    <property type="project" value="InterPro"/>
</dbReference>
<dbReference type="InterPro" id="IPR014612">
    <property type="entry name" value="Pop7/Rpp20"/>
</dbReference>
<protein>
    <recommendedName>
        <fullName evidence="10">Ribonuclease P protein subunit p20</fullName>
    </recommendedName>
</protein>
<evidence type="ECO:0000256" key="10">
    <source>
        <dbReference type="ARBA" id="ARBA00068472"/>
    </source>
</evidence>
<reference evidence="11" key="1">
    <citation type="submission" date="2015-11" db="EMBL/GenBank/DDBJ databases">
        <title>De novo transcriptome assembly of four potential Pierce s Disease insect vectors from Arizona vineyards.</title>
        <authorList>
            <person name="Tassone E.E."/>
        </authorList>
    </citation>
    <scope>NUCLEOTIDE SEQUENCE</scope>
</reference>
<name>A0A1B6EPU9_9HEMI</name>
<dbReference type="InterPro" id="IPR036882">
    <property type="entry name" value="Alba-like_dom_sf"/>
</dbReference>
<comment type="similarity">
    <text evidence="3">Belongs to the histone-like Alba family.</text>
</comment>
<dbReference type="PANTHER" id="PTHR15314">
    <property type="entry name" value="RIBONUCLEASE P PROTEIN SUBUNIT P20"/>
    <property type="match status" value="1"/>
</dbReference>
<dbReference type="EMBL" id="GECZ01029820">
    <property type="protein sequence ID" value="JAS39949.1"/>
    <property type="molecule type" value="Transcribed_RNA"/>
</dbReference>
<dbReference type="FunFam" id="3.30.110.20:FF:000002">
    <property type="entry name" value="Ribonuclease P protein subunit p20"/>
    <property type="match status" value="1"/>
</dbReference>
<evidence type="ECO:0000256" key="3">
    <source>
        <dbReference type="ARBA" id="ARBA00008018"/>
    </source>
</evidence>
<dbReference type="AlphaFoldDB" id="A0A1B6EPU9"/>
<evidence type="ECO:0000256" key="8">
    <source>
        <dbReference type="ARBA" id="ARBA00053284"/>
    </source>
</evidence>
<keyword evidence="5" id="KW-0698">rRNA processing</keyword>
<evidence type="ECO:0000313" key="11">
    <source>
        <dbReference type="EMBL" id="JAS39949.1"/>
    </source>
</evidence>
<sequence length="142" mass="15944">MADDGVKNKKAFSKKTFNSAQPYHSIRKRNPPHLRHNNDIYITNKSNFQGQLTQCEKLIGEGESEIVLHGIGAAIQRTINLALQLNEKYQGSVELHVETSTVTLVDDLEPLTDSADYETQTRQNSSIVIRVVKNKNSPVNQL</sequence>
<dbReference type="GO" id="GO:0006364">
    <property type="term" value="P:rRNA processing"/>
    <property type="evidence" value="ECO:0007669"/>
    <property type="project" value="UniProtKB-KW"/>
</dbReference>
<comment type="function">
    <text evidence="8">Component of ribonuclease P, a ribonucleoprotein complex that generates mature tRNA molecules by cleaving their 5'-ends. Also a component of the MRP ribonuclease complex, which cleaves pre-rRNA sequences.</text>
</comment>
<dbReference type="Pfam" id="PF12328">
    <property type="entry name" value="Rpp20"/>
    <property type="match status" value="1"/>
</dbReference>
<dbReference type="Gene3D" id="3.30.110.20">
    <property type="entry name" value="Alba-like domain"/>
    <property type="match status" value="1"/>
</dbReference>
<dbReference type="GO" id="GO:0000172">
    <property type="term" value="C:ribonuclease MRP complex"/>
    <property type="evidence" value="ECO:0007669"/>
    <property type="project" value="InterPro"/>
</dbReference>
<dbReference type="GO" id="GO:0001682">
    <property type="term" value="P:tRNA 5'-leader removal"/>
    <property type="evidence" value="ECO:0007669"/>
    <property type="project" value="InterPro"/>
</dbReference>
<organism evidence="11">
    <name type="scientific">Cuerna arida</name>
    <dbReference type="NCBI Taxonomy" id="1464854"/>
    <lineage>
        <taxon>Eukaryota</taxon>
        <taxon>Metazoa</taxon>
        <taxon>Ecdysozoa</taxon>
        <taxon>Arthropoda</taxon>
        <taxon>Hexapoda</taxon>
        <taxon>Insecta</taxon>
        <taxon>Pterygota</taxon>
        <taxon>Neoptera</taxon>
        <taxon>Paraneoptera</taxon>
        <taxon>Hemiptera</taxon>
        <taxon>Auchenorrhyncha</taxon>
        <taxon>Membracoidea</taxon>
        <taxon>Cicadellidae</taxon>
        <taxon>Cicadellinae</taxon>
        <taxon>Proconiini</taxon>
        <taxon>Cuerna</taxon>
    </lineage>
</organism>
<gene>
    <name evidence="11" type="ORF">g.27226</name>
</gene>
<accession>A0A1B6EPU9</accession>
<dbReference type="PANTHER" id="PTHR15314:SF1">
    <property type="entry name" value="RIBONUCLEASE P PROTEIN SUBUNIT P20"/>
    <property type="match status" value="1"/>
</dbReference>
<comment type="subcellular location">
    <subcellularLocation>
        <location evidence="1">Cytoplasmic granule</location>
    </subcellularLocation>
    <subcellularLocation>
        <location evidence="2">Nucleus</location>
        <location evidence="2">Nucleolus</location>
    </subcellularLocation>
</comment>
<dbReference type="SUPFAM" id="SSF82704">
    <property type="entry name" value="AlbA-like"/>
    <property type="match status" value="1"/>
</dbReference>
<evidence type="ECO:0000256" key="7">
    <source>
        <dbReference type="ARBA" id="ARBA00023242"/>
    </source>
</evidence>
<keyword evidence="7" id="KW-0539">Nucleus</keyword>
<evidence type="ECO:0000256" key="2">
    <source>
        <dbReference type="ARBA" id="ARBA00004604"/>
    </source>
</evidence>